<dbReference type="EMBL" id="BMAW01132729">
    <property type="protein sequence ID" value="GFU44642.1"/>
    <property type="molecule type" value="Genomic_DNA"/>
</dbReference>
<organism evidence="1 2">
    <name type="scientific">Nephila pilipes</name>
    <name type="common">Giant wood spider</name>
    <name type="synonym">Nephila maculata</name>
    <dbReference type="NCBI Taxonomy" id="299642"/>
    <lineage>
        <taxon>Eukaryota</taxon>
        <taxon>Metazoa</taxon>
        <taxon>Ecdysozoa</taxon>
        <taxon>Arthropoda</taxon>
        <taxon>Chelicerata</taxon>
        <taxon>Arachnida</taxon>
        <taxon>Araneae</taxon>
        <taxon>Araneomorphae</taxon>
        <taxon>Entelegynae</taxon>
        <taxon>Araneoidea</taxon>
        <taxon>Nephilidae</taxon>
        <taxon>Nephila</taxon>
    </lineage>
</organism>
<evidence type="ECO:0000313" key="1">
    <source>
        <dbReference type="EMBL" id="GFU44642.1"/>
    </source>
</evidence>
<reference evidence="1" key="1">
    <citation type="submission" date="2020-08" db="EMBL/GenBank/DDBJ databases">
        <title>Multicomponent nature underlies the extraordinary mechanical properties of spider dragline silk.</title>
        <authorList>
            <person name="Kono N."/>
            <person name="Nakamura H."/>
            <person name="Mori M."/>
            <person name="Yoshida Y."/>
            <person name="Ohtoshi R."/>
            <person name="Malay A.D."/>
            <person name="Moran D.A.P."/>
            <person name="Tomita M."/>
            <person name="Numata K."/>
            <person name="Arakawa K."/>
        </authorList>
    </citation>
    <scope>NUCLEOTIDE SEQUENCE</scope>
</reference>
<protein>
    <submittedName>
        <fullName evidence="1">Uncharacterized protein</fullName>
    </submittedName>
</protein>
<comment type="caution">
    <text evidence="1">The sequence shown here is derived from an EMBL/GenBank/DDBJ whole genome shotgun (WGS) entry which is preliminary data.</text>
</comment>
<gene>
    <name evidence="1" type="ORF">NPIL_388331</name>
</gene>
<accession>A0A8X6QTE6</accession>
<dbReference type="AlphaFoldDB" id="A0A8X6QTE6"/>
<keyword evidence="2" id="KW-1185">Reference proteome</keyword>
<sequence length="82" mass="9038">MANILDKWTERTSISVGFKEVKKLQDSKVCREIATIYGADLMGNLRMLFTDGTVSCSSAFARLNAACSSRLMKPVGFTTLKI</sequence>
<evidence type="ECO:0000313" key="2">
    <source>
        <dbReference type="Proteomes" id="UP000887013"/>
    </source>
</evidence>
<proteinExistence type="predicted"/>
<dbReference type="Proteomes" id="UP000887013">
    <property type="component" value="Unassembled WGS sequence"/>
</dbReference>
<name>A0A8X6QTE6_NEPPI</name>